<evidence type="ECO:0000256" key="1">
    <source>
        <dbReference type="ARBA" id="ARBA00001962"/>
    </source>
</evidence>
<organism evidence="9 10">
    <name type="scientific">Purpureocillium lilacinum</name>
    <name type="common">Paecilomyces lilacinus</name>
    <dbReference type="NCBI Taxonomy" id="33203"/>
    <lineage>
        <taxon>Eukaryota</taxon>
        <taxon>Fungi</taxon>
        <taxon>Dikarya</taxon>
        <taxon>Ascomycota</taxon>
        <taxon>Pezizomycotina</taxon>
        <taxon>Sordariomycetes</taxon>
        <taxon>Hypocreomycetidae</taxon>
        <taxon>Hypocreales</taxon>
        <taxon>Ophiocordycipitaceae</taxon>
        <taxon>Purpureocillium</taxon>
    </lineage>
</organism>
<proteinExistence type="inferred from homology"/>
<dbReference type="EMBL" id="LCWV01000005">
    <property type="protein sequence ID" value="PWI72993.1"/>
    <property type="molecule type" value="Genomic_DNA"/>
</dbReference>
<dbReference type="Gene3D" id="2.60.120.620">
    <property type="entry name" value="q2cbj1_9rhob like domain"/>
    <property type="match status" value="1"/>
</dbReference>
<evidence type="ECO:0000256" key="4">
    <source>
        <dbReference type="ARBA" id="ARBA00022723"/>
    </source>
</evidence>
<evidence type="ECO:0000313" key="9">
    <source>
        <dbReference type="EMBL" id="PWI72993.1"/>
    </source>
</evidence>
<evidence type="ECO:0000256" key="3">
    <source>
        <dbReference type="ARBA" id="ARBA00011738"/>
    </source>
</evidence>
<keyword evidence="7" id="KW-0408">Iron</keyword>
<dbReference type="Pfam" id="PF05721">
    <property type="entry name" value="PhyH"/>
    <property type="match status" value="1"/>
</dbReference>
<gene>
    <name evidence="9" type="ORF">PCL_10008</name>
</gene>
<comment type="cofactor">
    <cofactor evidence="1">
        <name>Fe cation</name>
        <dbReference type="ChEBI" id="CHEBI:24875"/>
    </cofactor>
</comment>
<dbReference type="Proteomes" id="UP000245956">
    <property type="component" value="Unassembled WGS sequence"/>
</dbReference>
<dbReference type="PANTHER" id="PTHR20883:SF45">
    <property type="entry name" value="PHYTANOYL-COA DIOXYGENASE FAMILY PROTEIN"/>
    <property type="match status" value="1"/>
</dbReference>
<comment type="subunit">
    <text evidence="3">Homodimer.</text>
</comment>
<dbReference type="AlphaFoldDB" id="A0A2U3EEW1"/>
<evidence type="ECO:0000256" key="5">
    <source>
        <dbReference type="ARBA" id="ARBA00022964"/>
    </source>
</evidence>
<name>A0A2U3EEW1_PURLI</name>
<reference evidence="9 10" key="1">
    <citation type="journal article" date="2016" name="Front. Microbiol.">
        <title>Genome and transcriptome sequences reveal the specific parasitism of the nematophagous Purpureocillium lilacinum 36-1.</title>
        <authorList>
            <person name="Xie J."/>
            <person name="Li S."/>
            <person name="Mo C."/>
            <person name="Xiao X."/>
            <person name="Peng D."/>
            <person name="Wang G."/>
            <person name="Xiao Y."/>
        </authorList>
    </citation>
    <scope>NUCLEOTIDE SEQUENCE [LARGE SCALE GENOMIC DNA]</scope>
    <source>
        <strain evidence="9 10">36-1</strain>
    </source>
</reference>
<evidence type="ECO:0000256" key="6">
    <source>
        <dbReference type="ARBA" id="ARBA00023002"/>
    </source>
</evidence>
<dbReference type="SUPFAM" id="SSF51197">
    <property type="entry name" value="Clavaminate synthase-like"/>
    <property type="match status" value="1"/>
</dbReference>
<dbReference type="GO" id="GO:0046872">
    <property type="term" value="F:metal ion binding"/>
    <property type="evidence" value="ECO:0007669"/>
    <property type="project" value="UniProtKB-KW"/>
</dbReference>
<evidence type="ECO:0000313" key="10">
    <source>
        <dbReference type="Proteomes" id="UP000245956"/>
    </source>
</evidence>
<dbReference type="InterPro" id="IPR008775">
    <property type="entry name" value="Phytyl_CoA_dOase-like"/>
</dbReference>
<keyword evidence="4" id="KW-0479">Metal-binding</keyword>
<dbReference type="GO" id="GO:0051213">
    <property type="term" value="F:dioxygenase activity"/>
    <property type="evidence" value="ECO:0007669"/>
    <property type="project" value="UniProtKB-KW"/>
</dbReference>
<comment type="caution">
    <text evidence="9">The sequence shown here is derived from an EMBL/GenBank/DDBJ whole genome shotgun (WGS) entry which is preliminary data.</text>
</comment>
<evidence type="ECO:0000256" key="2">
    <source>
        <dbReference type="ARBA" id="ARBA00005830"/>
    </source>
</evidence>
<evidence type="ECO:0000256" key="7">
    <source>
        <dbReference type="ARBA" id="ARBA00023004"/>
    </source>
</evidence>
<keyword evidence="5 9" id="KW-0223">Dioxygenase</keyword>
<sequence>MRRQPTRSNAHIKLTLQPRQRQLWSTWTALLVPNGSLWREASASVDDAHFRPCGETYRPWQKHHAAANNHSAGAGPIGSGSVHDGSFARSGVAGGPRSEPWPMHGGRPPPVILTIVPLRGKPGATRTGAAARRRGDRRDGAEEGAFARQLRIMDFPTEAGTSLTRVDANDASTTPELLLSILERDGAVIVRNLASQDLCQRMRADLKPSFDSDRVDDSGFFPTTTKRAHGVLRYSDATAEHVVNPLFIDTANALLSSHYTYWEGQKQLSVVGKPQIASIVGFRVEPGGKQQALHRDDADYHTRNCDFPVMLGCVTALTKTTKENGATIVIPKSHKWGPDRCPYDHEAIPAELDVGDAAIFVGNVYHAGGANVTKDEARETVGVFLCKGTLRQEENSYLEIPPEVAKQRGFSPQLLRLLGYGICPPALGLYKYQDPMKVIFGVNDSETVQK</sequence>
<protein>
    <submittedName>
        <fullName evidence="9">Phytanoyl-CoA dioxygenase family protein</fullName>
    </submittedName>
</protein>
<feature type="region of interest" description="Disordered" evidence="8">
    <location>
        <begin position="122"/>
        <end position="145"/>
    </location>
</feature>
<comment type="similarity">
    <text evidence="2">Belongs to the PhyH family.</text>
</comment>
<keyword evidence="6" id="KW-0560">Oxidoreductase</keyword>
<feature type="region of interest" description="Disordered" evidence="8">
    <location>
        <begin position="77"/>
        <end position="106"/>
    </location>
</feature>
<dbReference type="PANTHER" id="PTHR20883">
    <property type="entry name" value="PHYTANOYL-COA DIOXYGENASE DOMAIN CONTAINING 1"/>
    <property type="match status" value="1"/>
</dbReference>
<accession>A0A2U3EEW1</accession>
<evidence type="ECO:0000256" key="8">
    <source>
        <dbReference type="SAM" id="MobiDB-lite"/>
    </source>
</evidence>